<accession>A0A7S1VEV4</accession>
<feature type="region of interest" description="Disordered" evidence="1">
    <location>
        <begin position="229"/>
        <end position="251"/>
    </location>
</feature>
<proteinExistence type="predicted"/>
<organism evidence="2">
    <name type="scientific">Grammatophora oceanica</name>
    <dbReference type="NCBI Taxonomy" id="210454"/>
    <lineage>
        <taxon>Eukaryota</taxon>
        <taxon>Sar</taxon>
        <taxon>Stramenopiles</taxon>
        <taxon>Ochrophyta</taxon>
        <taxon>Bacillariophyta</taxon>
        <taxon>Fragilariophyceae</taxon>
        <taxon>Fragilariophycidae</taxon>
        <taxon>Rhabdonematales</taxon>
        <taxon>Grammatophoraceae</taxon>
        <taxon>Grammatophora</taxon>
    </lineage>
</organism>
<sequence length="299" mass="33652">MGLTKSLPFEPHARVFHKIMKQSSPETAKMIRHLTTILSILFCLLPSRVSAFGKYDGWRITLNIGREPGTFMDGRWAASGARLPVTVPCDFHEDGNLVPKEDTVEFTITGGAVQKAVESGNWDLKDNRHLTFTLGFPDGVAKNDVSLPAGAKVTCKGLLYTLPDLQELNEHYYAARDESWKAEETVTSIGKRREAPKKWNPVKQQWEKRYSEEPLWGQVTKKFDLWKAQQEENRRNSQRPDPNSLSLDNGPFPGLESYVHIVKDGKMTIQQGVGGNTVVGRWSAEPISDKPVSYRRSAL</sequence>
<protein>
    <submittedName>
        <fullName evidence="2">Uncharacterized protein</fullName>
    </submittedName>
</protein>
<dbReference type="AlphaFoldDB" id="A0A7S1VEV4"/>
<dbReference type="EMBL" id="HBGK01038647">
    <property type="protein sequence ID" value="CAD9297656.1"/>
    <property type="molecule type" value="Transcribed_RNA"/>
</dbReference>
<evidence type="ECO:0000313" key="2">
    <source>
        <dbReference type="EMBL" id="CAD9297656.1"/>
    </source>
</evidence>
<name>A0A7S1VEV4_9STRA</name>
<reference evidence="2" key="1">
    <citation type="submission" date="2021-01" db="EMBL/GenBank/DDBJ databases">
        <authorList>
            <person name="Corre E."/>
            <person name="Pelletier E."/>
            <person name="Niang G."/>
            <person name="Scheremetjew M."/>
            <person name="Finn R."/>
            <person name="Kale V."/>
            <person name="Holt S."/>
            <person name="Cochrane G."/>
            <person name="Meng A."/>
            <person name="Brown T."/>
            <person name="Cohen L."/>
        </authorList>
    </citation>
    <scope>NUCLEOTIDE SEQUENCE</scope>
    <source>
        <strain evidence="2">CCMP 410</strain>
    </source>
</reference>
<gene>
    <name evidence="2" type="ORF">GOCE00092_LOCUS20067</name>
</gene>
<evidence type="ECO:0000256" key="1">
    <source>
        <dbReference type="SAM" id="MobiDB-lite"/>
    </source>
</evidence>